<feature type="chain" id="PRO_5041938039" evidence="5">
    <location>
        <begin position="29"/>
        <end position="339"/>
    </location>
</feature>
<dbReference type="EMBL" id="JAQGEC010000014">
    <property type="protein sequence ID" value="MDR9891641.1"/>
    <property type="molecule type" value="Genomic_DNA"/>
</dbReference>
<keyword evidence="4" id="KW-0281">Fimbrium</keyword>
<dbReference type="Proteomes" id="UP001248822">
    <property type="component" value="Unassembled WGS sequence"/>
</dbReference>
<evidence type="ECO:0000256" key="1">
    <source>
        <dbReference type="ARBA" id="ARBA00004561"/>
    </source>
</evidence>
<evidence type="ECO:0000313" key="8">
    <source>
        <dbReference type="Proteomes" id="UP001248822"/>
    </source>
</evidence>
<dbReference type="PANTHER" id="PTHR33420:SF3">
    <property type="entry name" value="FIMBRIAL SUBUNIT ELFA"/>
    <property type="match status" value="1"/>
</dbReference>
<accession>A0AAE4IXS0</accession>
<evidence type="ECO:0000256" key="4">
    <source>
        <dbReference type="ARBA" id="ARBA00023263"/>
    </source>
</evidence>
<dbReference type="InterPro" id="IPR050263">
    <property type="entry name" value="Bact_Fimbrial_Adh_Pro"/>
</dbReference>
<dbReference type="PANTHER" id="PTHR33420">
    <property type="entry name" value="FIMBRIAL SUBUNIT ELFA-RELATED"/>
    <property type="match status" value="1"/>
</dbReference>
<dbReference type="AlphaFoldDB" id="A0AAE4IXS0"/>
<comment type="similarity">
    <text evidence="2">Belongs to the fimbrial protein family.</text>
</comment>
<dbReference type="Gene3D" id="2.60.40.3310">
    <property type="match status" value="1"/>
</dbReference>
<dbReference type="GO" id="GO:0043709">
    <property type="term" value="P:cell adhesion involved in single-species biofilm formation"/>
    <property type="evidence" value="ECO:0007669"/>
    <property type="project" value="TreeGrafter"/>
</dbReference>
<dbReference type="Pfam" id="PF00419">
    <property type="entry name" value="Fimbrial"/>
    <property type="match status" value="1"/>
</dbReference>
<organism evidence="7 8">
    <name type="scientific">Pseudenterobacter timonensis</name>
    <dbReference type="NCBI Taxonomy" id="1755099"/>
    <lineage>
        <taxon>Bacteria</taxon>
        <taxon>Pseudomonadati</taxon>
        <taxon>Pseudomonadota</taxon>
        <taxon>Gammaproteobacteria</taxon>
        <taxon>Enterobacterales</taxon>
        <taxon>Enterobacteriaceae</taxon>
        <taxon>Pseudenterobacter</taxon>
    </lineage>
</organism>
<evidence type="ECO:0000256" key="3">
    <source>
        <dbReference type="ARBA" id="ARBA00022729"/>
    </source>
</evidence>
<gene>
    <name evidence="7" type="ORF">O7047_15575</name>
</gene>
<protein>
    <submittedName>
        <fullName evidence="7">Fimbrial protein</fullName>
    </submittedName>
</protein>
<evidence type="ECO:0000256" key="5">
    <source>
        <dbReference type="SAM" id="SignalP"/>
    </source>
</evidence>
<sequence length="339" mass="35088">MRCLFLTVCFRLIYTSVALFFCIGNAQAYCSGTTVTSPFLPAVVNISKNTPIGQVVSSATVTLTVTCTSSGVDASNQWTMNYTPKSPLVSTSLGQGTFATSMPGLGYRMYTPSGSLIRPTSYGTNGGDNFGPNGCLGGSCHTPANSTNTYIFRLDLVRTDLSLTSGTFSSSLVSFGYQFGNGGCTGGCTNAFGSEVTSPVQFNFIPPMCTLLNTSLTVALPTINTSDLNSIGATAGRTPFSLDLQDCVLQTEVVMTMSGTTDGVASVLKNTGTASGVGVQLLNGGVNGMPLELNSAIDMGNVGSNTTMRIPLTASYYQTGQNAGAGTVLAISTVTFTYN</sequence>
<dbReference type="InterPro" id="IPR000259">
    <property type="entry name" value="Adhesion_dom_fimbrial"/>
</dbReference>
<dbReference type="GO" id="GO:0009289">
    <property type="term" value="C:pilus"/>
    <property type="evidence" value="ECO:0007669"/>
    <property type="project" value="UniProtKB-SubCell"/>
</dbReference>
<name>A0AAE4IXS0_9ENTR</name>
<dbReference type="InterPro" id="IPR036937">
    <property type="entry name" value="Adhesion_dom_fimbrial_sf"/>
</dbReference>
<comment type="subcellular location">
    <subcellularLocation>
        <location evidence="1">Fimbrium</location>
    </subcellularLocation>
</comment>
<dbReference type="RefSeq" id="WP_310826843.1">
    <property type="nucleotide sequence ID" value="NZ_JAQGEC010000014.1"/>
</dbReference>
<dbReference type="SUPFAM" id="SSF49401">
    <property type="entry name" value="Bacterial adhesins"/>
    <property type="match status" value="1"/>
</dbReference>
<evidence type="ECO:0000256" key="2">
    <source>
        <dbReference type="ARBA" id="ARBA00006671"/>
    </source>
</evidence>
<keyword evidence="3 5" id="KW-0732">Signal</keyword>
<feature type="signal peptide" evidence="5">
    <location>
        <begin position="1"/>
        <end position="28"/>
    </location>
</feature>
<evidence type="ECO:0000313" key="7">
    <source>
        <dbReference type="EMBL" id="MDR9891641.1"/>
    </source>
</evidence>
<evidence type="ECO:0000259" key="6">
    <source>
        <dbReference type="Pfam" id="PF00419"/>
    </source>
</evidence>
<reference evidence="7" key="1">
    <citation type="submission" date="2022-12" db="EMBL/GenBank/DDBJ databases">
        <title>NDM-1 containing novel ST 2018 Pseudenterobacter timonensis.</title>
        <authorList>
            <person name="Halder G."/>
            <person name="Mandal S."/>
            <person name="Dutta S."/>
        </authorList>
    </citation>
    <scope>NUCLEOTIDE SEQUENCE</scope>
    <source>
        <strain evidence="7">CNCI147</strain>
    </source>
</reference>
<dbReference type="InterPro" id="IPR008966">
    <property type="entry name" value="Adhesion_dom_sf"/>
</dbReference>
<comment type="caution">
    <text evidence="7">The sequence shown here is derived from an EMBL/GenBank/DDBJ whole genome shotgun (WGS) entry which is preliminary data.</text>
</comment>
<proteinExistence type="inferred from homology"/>
<feature type="domain" description="Fimbrial-type adhesion" evidence="6">
    <location>
        <begin position="205"/>
        <end position="338"/>
    </location>
</feature>
<dbReference type="Gene3D" id="2.60.40.1090">
    <property type="entry name" value="Fimbrial-type adhesion domain"/>
    <property type="match status" value="1"/>
</dbReference>